<keyword evidence="7 10" id="KW-0283">Flagellar rotation</keyword>
<accession>A0A9X3L9Z8</accession>
<dbReference type="Proteomes" id="UP001152172">
    <property type="component" value="Unassembled WGS sequence"/>
</dbReference>
<name>A0A9X3L9Z8_9BACI</name>
<keyword evidence="11" id="KW-0966">Cell projection</keyword>
<dbReference type="EMBL" id="JAMKBI010000003">
    <property type="protein sequence ID" value="MCZ8532776.1"/>
    <property type="molecule type" value="Genomic_DNA"/>
</dbReference>
<dbReference type="RefSeq" id="WP_269921295.1">
    <property type="nucleotide sequence ID" value="NZ_JAMKBI010000003.1"/>
</dbReference>
<comment type="similarity">
    <text evidence="3 10">Belongs to the FliL family.</text>
</comment>
<feature type="transmembrane region" description="Helical" evidence="10">
    <location>
        <begin position="7"/>
        <end position="32"/>
    </location>
</feature>
<evidence type="ECO:0000256" key="8">
    <source>
        <dbReference type="ARBA" id="ARBA00022989"/>
    </source>
</evidence>
<evidence type="ECO:0000256" key="5">
    <source>
        <dbReference type="ARBA" id="ARBA00022500"/>
    </source>
</evidence>
<dbReference type="InterPro" id="IPR005503">
    <property type="entry name" value="FliL"/>
</dbReference>
<dbReference type="Pfam" id="PF03748">
    <property type="entry name" value="FliL"/>
    <property type="match status" value="1"/>
</dbReference>
<evidence type="ECO:0000256" key="6">
    <source>
        <dbReference type="ARBA" id="ARBA00022692"/>
    </source>
</evidence>
<dbReference type="GO" id="GO:0005886">
    <property type="term" value="C:plasma membrane"/>
    <property type="evidence" value="ECO:0007669"/>
    <property type="project" value="UniProtKB-SubCell"/>
</dbReference>
<dbReference type="GO" id="GO:0009425">
    <property type="term" value="C:bacterial-type flagellum basal body"/>
    <property type="evidence" value="ECO:0007669"/>
    <property type="project" value="InterPro"/>
</dbReference>
<comment type="subcellular location">
    <subcellularLocation>
        <location evidence="2">Cell membrane</location>
        <topology evidence="2">Single-pass membrane protein</topology>
    </subcellularLocation>
</comment>
<evidence type="ECO:0000256" key="4">
    <source>
        <dbReference type="ARBA" id="ARBA00022475"/>
    </source>
</evidence>
<dbReference type="PANTHER" id="PTHR35091">
    <property type="entry name" value="FLAGELLAR PROTEIN FLIL"/>
    <property type="match status" value="1"/>
</dbReference>
<evidence type="ECO:0000256" key="2">
    <source>
        <dbReference type="ARBA" id="ARBA00004162"/>
    </source>
</evidence>
<protein>
    <recommendedName>
        <fullName evidence="10">Flagellar protein FliL</fullName>
    </recommendedName>
</protein>
<comment type="caution">
    <text evidence="11">The sequence shown here is derived from an EMBL/GenBank/DDBJ whole genome shotgun (WGS) entry which is preliminary data.</text>
</comment>
<proteinExistence type="inferred from homology"/>
<keyword evidence="11" id="KW-0969">Cilium</keyword>
<evidence type="ECO:0000256" key="3">
    <source>
        <dbReference type="ARBA" id="ARBA00008281"/>
    </source>
</evidence>
<evidence type="ECO:0000256" key="10">
    <source>
        <dbReference type="RuleBase" id="RU364125"/>
    </source>
</evidence>
<evidence type="ECO:0000256" key="1">
    <source>
        <dbReference type="ARBA" id="ARBA00002254"/>
    </source>
</evidence>
<evidence type="ECO:0000256" key="9">
    <source>
        <dbReference type="ARBA" id="ARBA00023136"/>
    </source>
</evidence>
<keyword evidence="4 10" id="KW-1003">Cell membrane</keyword>
<keyword evidence="6 10" id="KW-0812">Transmembrane</keyword>
<dbReference type="GO" id="GO:0006935">
    <property type="term" value="P:chemotaxis"/>
    <property type="evidence" value="ECO:0007669"/>
    <property type="project" value="UniProtKB-KW"/>
</dbReference>
<comment type="function">
    <text evidence="1 10">Controls the rotational direction of flagella during chemotaxis.</text>
</comment>
<keyword evidence="5 10" id="KW-0145">Chemotaxis</keyword>
<keyword evidence="11" id="KW-0282">Flagellum</keyword>
<dbReference type="NCBIfam" id="NF005826">
    <property type="entry name" value="PRK07718.1"/>
    <property type="match status" value="1"/>
</dbReference>
<dbReference type="PANTHER" id="PTHR35091:SF2">
    <property type="entry name" value="FLAGELLAR PROTEIN FLIL"/>
    <property type="match status" value="1"/>
</dbReference>
<gene>
    <name evidence="11" type="primary">fliL</name>
    <name evidence="11" type="ORF">M9R61_05360</name>
</gene>
<evidence type="ECO:0000256" key="7">
    <source>
        <dbReference type="ARBA" id="ARBA00022779"/>
    </source>
</evidence>
<evidence type="ECO:0000313" key="11">
    <source>
        <dbReference type="EMBL" id="MCZ8532776.1"/>
    </source>
</evidence>
<organism evidence="11 12">
    <name type="scientific">Psychrobacillus psychrodurans</name>
    <dbReference type="NCBI Taxonomy" id="126157"/>
    <lineage>
        <taxon>Bacteria</taxon>
        <taxon>Bacillati</taxon>
        <taxon>Bacillota</taxon>
        <taxon>Bacilli</taxon>
        <taxon>Bacillales</taxon>
        <taxon>Bacillaceae</taxon>
        <taxon>Psychrobacillus</taxon>
    </lineage>
</organism>
<keyword evidence="9 10" id="KW-0472">Membrane</keyword>
<keyword evidence="8 10" id="KW-1133">Transmembrane helix</keyword>
<dbReference type="AlphaFoldDB" id="A0A9X3L9Z8"/>
<keyword evidence="12" id="KW-1185">Reference proteome</keyword>
<dbReference type="GO" id="GO:0071978">
    <property type="term" value="P:bacterial-type flagellum-dependent swarming motility"/>
    <property type="evidence" value="ECO:0007669"/>
    <property type="project" value="TreeGrafter"/>
</dbReference>
<sequence>MKSKNKLLTIMLIILVSITLVGVVALLIVMQFNKPDESDNKPTIDEIIESSVDIPEITTNLAANKFIRISLKVQTDSKEAAEELTKRDFQVKNIVITELSEMTPEDLEGKDGKGMFESALKTKIGELMDDGEIQQVYITSYIIQ</sequence>
<evidence type="ECO:0000313" key="12">
    <source>
        <dbReference type="Proteomes" id="UP001152172"/>
    </source>
</evidence>
<reference evidence="11" key="1">
    <citation type="submission" date="2022-05" db="EMBL/GenBank/DDBJ databases">
        <authorList>
            <person name="Colautti A."/>
            <person name="Iacumin L."/>
        </authorList>
    </citation>
    <scope>NUCLEOTIDE SEQUENCE</scope>
    <source>
        <strain evidence="11">DSM 30747</strain>
    </source>
</reference>